<dbReference type="STRING" id="1278311.GCA_000428705_00958"/>
<dbReference type="KEGG" id="aaxa:NCTC10138_00816"/>
<dbReference type="GO" id="GO:0005829">
    <property type="term" value="C:cytosol"/>
    <property type="evidence" value="ECO:0007669"/>
    <property type="project" value="TreeGrafter"/>
</dbReference>
<feature type="domain" description="Helicase ATP-binding" evidence="8">
    <location>
        <begin position="33"/>
        <end position="202"/>
    </location>
</feature>
<dbReference type="AlphaFoldDB" id="A0A449BDC6"/>
<evidence type="ECO:0000256" key="5">
    <source>
        <dbReference type="ARBA" id="ARBA00038437"/>
    </source>
</evidence>
<keyword evidence="12" id="KW-1185">Reference proteome</keyword>
<dbReference type="InterPro" id="IPR000629">
    <property type="entry name" value="RNA-helicase_DEAD-box_CS"/>
</dbReference>
<dbReference type="GO" id="GO:0005524">
    <property type="term" value="F:ATP binding"/>
    <property type="evidence" value="ECO:0007669"/>
    <property type="project" value="UniProtKB-KW"/>
</dbReference>
<dbReference type="Pfam" id="PF00270">
    <property type="entry name" value="DEAD"/>
    <property type="match status" value="1"/>
</dbReference>
<dbReference type="Pfam" id="PF03880">
    <property type="entry name" value="DbpA"/>
    <property type="match status" value="1"/>
</dbReference>
<name>A0A449BDC6_HAPAX</name>
<dbReference type="InterPro" id="IPR005580">
    <property type="entry name" value="DbpA/CsdA_RNA-bd_dom"/>
</dbReference>
<dbReference type="InterPro" id="IPR027417">
    <property type="entry name" value="P-loop_NTPase"/>
</dbReference>
<dbReference type="InterPro" id="IPR050079">
    <property type="entry name" value="DEAD_box_RNA_helicase"/>
</dbReference>
<evidence type="ECO:0000256" key="1">
    <source>
        <dbReference type="ARBA" id="ARBA00022741"/>
    </source>
</evidence>
<dbReference type="RefSeq" id="WP_026390508.1">
    <property type="nucleotide sequence ID" value="NZ_LR215048.1"/>
</dbReference>
<evidence type="ECO:0000256" key="7">
    <source>
        <dbReference type="RuleBase" id="RU000492"/>
    </source>
</evidence>
<dbReference type="Proteomes" id="UP000289841">
    <property type="component" value="Chromosome"/>
</dbReference>
<dbReference type="Gene3D" id="3.30.70.330">
    <property type="match status" value="1"/>
</dbReference>
<reference evidence="11 12" key="1">
    <citation type="submission" date="2019-01" db="EMBL/GenBank/DDBJ databases">
        <authorList>
            <consortium name="Pathogen Informatics"/>
        </authorList>
    </citation>
    <scope>NUCLEOTIDE SEQUENCE [LARGE SCALE GENOMIC DNA]</scope>
    <source>
        <strain evidence="11 12">NCTC10138</strain>
    </source>
</reference>
<dbReference type="GO" id="GO:0003724">
    <property type="term" value="F:RNA helicase activity"/>
    <property type="evidence" value="ECO:0007669"/>
    <property type="project" value="UniProtKB-EC"/>
</dbReference>
<dbReference type="PANTHER" id="PTHR47959">
    <property type="entry name" value="ATP-DEPENDENT RNA HELICASE RHLE-RELATED"/>
    <property type="match status" value="1"/>
</dbReference>
<protein>
    <submittedName>
        <fullName evidence="11">DEAD-box ATP-dependent RNA helicase</fullName>
        <ecNumber evidence="11">3.6.4.13</ecNumber>
    </submittedName>
</protein>
<dbReference type="Gene3D" id="3.40.50.300">
    <property type="entry name" value="P-loop containing nucleotide triphosphate hydrolases"/>
    <property type="match status" value="2"/>
</dbReference>
<accession>A0A449BDC6</accession>
<keyword evidence="3 7" id="KW-0347">Helicase</keyword>
<dbReference type="CDD" id="cd18787">
    <property type="entry name" value="SF2_C_DEAD"/>
    <property type="match status" value="1"/>
</dbReference>
<dbReference type="InterPro" id="IPR001650">
    <property type="entry name" value="Helicase_C-like"/>
</dbReference>
<evidence type="ECO:0000256" key="4">
    <source>
        <dbReference type="ARBA" id="ARBA00022840"/>
    </source>
</evidence>
<dbReference type="Pfam" id="PF00271">
    <property type="entry name" value="Helicase_C"/>
    <property type="match status" value="1"/>
</dbReference>
<dbReference type="CDD" id="cd00268">
    <property type="entry name" value="DEADc"/>
    <property type="match status" value="1"/>
</dbReference>
<dbReference type="InterPro" id="IPR011545">
    <property type="entry name" value="DEAD/DEAH_box_helicase_dom"/>
</dbReference>
<sequence length="467" mass="53877">MNRFNDFMISNEIKEALDLLGYKMPTDIQNKVIPEILKGNNLVVKSRTGSGKTASFAIPLIEKIVWENRYPQVLVLSPTRELAMQIKEEMFNIGRLKRIKIIPIYGKTAFEGQEKQLRQRQHVVVGTPGRVLDHLESRTINLSDVEYLVIDEADEMLRMGFIEQIDDIFKHLKVKQVILLSATLDKKILDTINKYIKDPVYIEEEVSSNIIKEKQKYLKVNKNKTSELFNFINREQVKSAIIFCNTKDKVEEVYEFLSNERMLIKRLHGDLDQRVRTKAITDFKEGKIRYLVATDVAARGIDVSEIEYVINYQIPKDLKTYIHRVGRTGRMGKKGLTLAILSEEEISSFEKKMNEIDYEIEEFVTTKKEQQEYILNKPIEKSKRDEALNKDIMKIHINAGKKTKMRASDIVGTLCSIEGVNVDDIGVITILDISTFVEIMNGKGEHVYNVLQDKTIKGRLRIVSKAE</sequence>
<dbReference type="PROSITE" id="PS00039">
    <property type="entry name" value="DEAD_ATP_HELICASE"/>
    <property type="match status" value="1"/>
</dbReference>
<keyword evidence="4 7" id="KW-0067">ATP-binding</keyword>
<keyword evidence="2 7" id="KW-0378">Hydrolase</keyword>
<dbReference type="GO" id="GO:0016787">
    <property type="term" value="F:hydrolase activity"/>
    <property type="evidence" value="ECO:0007669"/>
    <property type="project" value="UniProtKB-KW"/>
</dbReference>
<organism evidence="11 12">
    <name type="scientific">Haploplasma axanthum</name>
    <name type="common">Acholeplasma axanthum</name>
    <dbReference type="NCBI Taxonomy" id="29552"/>
    <lineage>
        <taxon>Bacteria</taxon>
        <taxon>Bacillati</taxon>
        <taxon>Mycoplasmatota</taxon>
        <taxon>Mollicutes</taxon>
        <taxon>Acholeplasmatales</taxon>
        <taxon>Acholeplasmataceae</taxon>
        <taxon>Haploplasma</taxon>
    </lineage>
</organism>
<evidence type="ECO:0000313" key="11">
    <source>
        <dbReference type="EMBL" id="VEU80446.1"/>
    </source>
</evidence>
<comment type="similarity">
    <text evidence="5 7">Belongs to the DEAD box helicase family.</text>
</comment>
<dbReference type="PANTHER" id="PTHR47959:SF1">
    <property type="entry name" value="ATP-DEPENDENT RNA HELICASE DBPA"/>
    <property type="match status" value="1"/>
</dbReference>
<dbReference type="EMBL" id="LR215048">
    <property type="protein sequence ID" value="VEU80446.1"/>
    <property type="molecule type" value="Genomic_DNA"/>
</dbReference>
<dbReference type="EC" id="3.6.4.13" evidence="11"/>
<keyword evidence="1 7" id="KW-0547">Nucleotide-binding</keyword>
<dbReference type="GO" id="GO:0003676">
    <property type="term" value="F:nucleic acid binding"/>
    <property type="evidence" value="ECO:0007669"/>
    <property type="project" value="InterPro"/>
</dbReference>
<dbReference type="SMART" id="SM00487">
    <property type="entry name" value="DEXDc"/>
    <property type="match status" value="1"/>
</dbReference>
<gene>
    <name evidence="11" type="primary">deaD_1</name>
    <name evidence="11" type="ORF">NCTC10138_00816</name>
</gene>
<evidence type="ECO:0000256" key="6">
    <source>
        <dbReference type="PROSITE-ProRule" id="PRU00552"/>
    </source>
</evidence>
<dbReference type="PROSITE" id="PS51195">
    <property type="entry name" value="Q_MOTIF"/>
    <property type="match status" value="1"/>
</dbReference>
<evidence type="ECO:0000259" key="8">
    <source>
        <dbReference type="PROSITE" id="PS51192"/>
    </source>
</evidence>
<feature type="domain" description="Helicase C-terminal" evidence="9">
    <location>
        <begin position="212"/>
        <end position="371"/>
    </location>
</feature>
<evidence type="ECO:0000259" key="10">
    <source>
        <dbReference type="PROSITE" id="PS51195"/>
    </source>
</evidence>
<dbReference type="OrthoDB" id="9805696at2"/>
<dbReference type="PROSITE" id="PS51194">
    <property type="entry name" value="HELICASE_CTER"/>
    <property type="match status" value="1"/>
</dbReference>
<dbReference type="InterPro" id="IPR012677">
    <property type="entry name" value="Nucleotide-bd_a/b_plait_sf"/>
</dbReference>
<dbReference type="InterPro" id="IPR014001">
    <property type="entry name" value="Helicase_ATP-bd"/>
</dbReference>
<feature type="domain" description="DEAD-box RNA helicase Q" evidence="10">
    <location>
        <begin position="2"/>
        <end position="30"/>
    </location>
</feature>
<dbReference type="SMART" id="SM00490">
    <property type="entry name" value="HELICc"/>
    <property type="match status" value="1"/>
</dbReference>
<evidence type="ECO:0000259" key="9">
    <source>
        <dbReference type="PROSITE" id="PS51194"/>
    </source>
</evidence>
<evidence type="ECO:0000256" key="2">
    <source>
        <dbReference type="ARBA" id="ARBA00022801"/>
    </source>
</evidence>
<dbReference type="InterPro" id="IPR044742">
    <property type="entry name" value="DEAD/DEAH_RhlB"/>
</dbReference>
<evidence type="ECO:0000313" key="12">
    <source>
        <dbReference type="Proteomes" id="UP000289841"/>
    </source>
</evidence>
<dbReference type="SUPFAM" id="SSF52540">
    <property type="entry name" value="P-loop containing nucleoside triphosphate hydrolases"/>
    <property type="match status" value="1"/>
</dbReference>
<evidence type="ECO:0000256" key="3">
    <source>
        <dbReference type="ARBA" id="ARBA00022806"/>
    </source>
</evidence>
<dbReference type="InterPro" id="IPR014014">
    <property type="entry name" value="RNA_helicase_DEAD_Q_motif"/>
</dbReference>
<feature type="short sequence motif" description="Q motif" evidence="6">
    <location>
        <begin position="2"/>
        <end position="30"/>
    </location>
</feature>
<proteinExistence type="inferred from homology"/>
<dbReference type="PROSITE" id="PS51192">
    <property type="entry name" value="HELICASE_ATP_BIND_1"/>
    <property type="match status" value="1"/>
</dbReference>